<dbReference type="PANTHER" id="PTHR30435">
    <property type="entry name" value="FLAGELLAR PROTEIN"/>
    <property type="match status" value="1"/>
</dbReference>
<dbReference type="InterPro" id="IPR037925">
    <property type="entry name" value="FlgE/F/G-like"/>
</dbReference>
<dbReference type="SUPFAM" id="SSF117143">
    <property type="entry name" value="Flagellar hook protein flgE"/>
    <property type="match status" value="1"/>
</dbReference>
<dbReference type="InterPro" id="IPR010930">
    <property type="entry name" value="Flg_bb/hook_C_dom"/>
</dbReference>
<sequence length="227" mass="24413">MDYTITGNGFFALYDPTTGELTYSRDGSFTKAAFLEPLEFEVPAVLQGLTAQEEAQPEGIVLPEDTVVEAGTLVPYGAILPDGTTLPENTILNENTTLPAGTILLEQPQPTERYYLTDGEGRLVLGTDGCPIEVTDSSAELPVGVFAIQYQDGLERVGSNRFAANDKNGAVVRTDTKLMRGYLESSNADLATEMVGVIEAQRAYSYALKMVTTADEVETTVNNLANV</sequence>
<reference evidence="3" key="1">
    <citation type="journal article" date="2021" name="PeerJ">
        <title>Extensive microbial diversity within the chicken gut microbiome revealed by metagenomics and culture.</title>
        <authorList>
            <person name="Gilroy R."/>
            <person name="Ravi A."/>
            <person name="Getino M."/>
            <person name="Pursley I."/>
            <person name="Horton D.L."/>
            <person name="Alikhan N.F."/>
            <person name="Baker D."/>
            <person name="Gharbi K."/>
            <person name="Hall N."/>
            <person name="Watson M."/>
            <person name="Adriaenssens E.M."/>
            <person name="Foster-Nyarko E."/>
            <person name="Jarju S."/>
            <person name="Secka A."/>
            <person name="Antonio M."/>
            <person name="Oren A."/>
            <person name="Chaudhuri R.R."/>
            <person name="La Ragione R."/>
            <person name="Hildebrand F."/>
            <person name="Pallen M.J."/>
        </authorList>
    </citation>
    <scope>NUCLEOTIDE SEQUENCE</scope>
    <source>
        <strain evidence="3">742</strain>
    </source>
</reference>
<feature type="domain" description="Flagellar basal-body/hook protein C-terminal" evidence="2">
    <location>
        <begin position="180"/>
        <end position="224"/>
    </location>
</feature>
<dbReference type="Proteomes" id="UP000824178">
    <property type="component" value="Unassembled WGS sequence"/>
</dbReference>
<dbReference type="Pfam" id="PF06429">
    <property type="entry name" value="Flg_bbr_C"/>
    <property type="match status" value="1"/>
</dbReference>
<proteinExistence type="inferred from homology"/>
<protein>
    <recommendedName>
        <fullName evidence="2">Flagellar basal-body/hook protein C-terminal domain-containing protein</fullName>
    </recommendedName>
</protein>
<comment type="caution">
    <text evidence="3">The sequence shown here is derived from an EMBL/GenBank/DDBJ whole genome shotgun (WGS) entry which is preliminary data.</text>
</comment>
<dbReference type="PANTHER" id="PTHR30435:SF19">
    <property type="entry name" value="FLAGELLAR BASAL-BODY ROD PROTEIN FLGG"/>
    <property type="match status" value="1"/>
</dbReference>
<dbReference type="EMBL" id="JAHLFH010000107">
    <property type="protein sequence ID" value="MBU3819728.1"/>
    <property type="molecule type" value="Genomic_DNA"/>
</dbReference>
<accession>A0A9E2NQN2</accession>
<gene>
    <name evidence="3" type="ORF">H9864_05090</name>
</gene>
<evidence type="ECO:0000313" key="4">
    <source>
        <dbReference type="Proteomes" id="UP000824178"/>
    </source>
</evidence>
<dbReference type="GO" id="GO:0009288">
    <property type="term" value="C:bacterial-type flagellum"/>
    <property type="evidence" value="ECO:0007669"/>
    <property type="project" value="TreeGrafter"/>
</dbReference>
<name>A0A9E2NQN2_9FIRM</name>
<dbReference type="GO" id="GO:0071978">
    <property type="term" value="P:bacterial-type flagellum-dependent swarming motility"/>
    <property type="evidence" value="ECO:0007669"/>
    <property type="project" value="TreeGrafter"/>
</dbReference>
<evidence type="ECO:0000313" key="3">
    <source>
        <dbReference type="EMBL" id="MBU3819728.1"/>
    </source>
</evidence>
<evidence type="ECO:0000256" key="1">
    <source>
        <dbReference type="ARBA" id="ARBA00009677"/>
    </source>
</evidence>
<organism evidence="3 4">
    <name type="scientific">Candidatus Faecalibacterium intestinavium</name>
    <dbReference type="NCBI Taxonomy" id="2838580"/>
    <lineage>
        <taxon>Bacteria</taxon>
        <taxon>Bacillati</taxon>
        <taxon>Bacillota</taxon>
        <taxon>Clostridia</taxon>
        <taxon>Eubacteriales</taxon>
        <taxon>Oscillospiraceae</taxon>
        <taxon>Faecalibacterium</taxon>
    </lineage>
</organism>
<reference evidence="3" key="2">
    <citation type="submission" date="2021-04" db="EMBL/GenBank/DDBJ databases">
        <authorList>
            <person name="Gilroy R."/>
        </authorList>
    </citation>
    <scope>NUCLEOTIDE SEQUENCE</scope>
    <source>
        <strain evidence="3">742</strain>
    </source>
</reference>
<comment type="similarity">
    <text evidence="1">Belongs to the flagella basal body rod proteins family.</text>
</comment>
<evidence type="ECO:0000259" key="2">
    <source>
        <dbReference type="Pfam" id="PF06429"/>
    </source>
</evidence>
<dbReference type="AlphaFoldDB" id="A0A9E2NQN2"/>